<proteinExistence type="predicted"/>
<dbReference type="Proteomes" id="UP000631114">
    <property type="component" value="Unassembled WGS sequence"/>
</dbReference>
<keyword evidence="2" id="KW-0863">Zinc-finger</keyword>
<protein>
    <recommendedName>
        <fullName evidence="6">AtC3H46-like PABC-like domain-containing protein</fullName>
    </recommendedName>
</protein>
<keyword evidence="4" id="KW-0694">RNA-binding</keyword>
<evidence type="ECO:0000256" key="3">
    <source>
        <dbReference type="ARBA" id="ARBA00022833"/>
    </source>
</evidence>
<evidence type="ECO:0000256" key="1">
    <source>
        <dbReference type="ARBA" id="ARBA00022723"/>
    </source>
</evidence>
<dbReference type="GO" id="GO:0003677">
    <property type="term" value="F:DNA binding"/>
    <property type="evidence" value="ECO:0007669"/>
    <property type="project" value="UniProtKB-KW"/>
</dbReference>
<evidence type="ECO:0000256" key="2">
    <source>
        <dbReference type="ARBA" id="ARBA00022771"/>
    </source>
</evidence>
<keyword evidence="5" id="KW-0238">DNA-binding</keyword>
<keyword evidence="3" id="KW-0862">Zinc</keyword>
<dbReference type="GO" id="GO:0003723">
    <property type="term" value="F:RNA binding"/>
    <property type="evidence" value="ECO:0007669"/>
    <property type="project" value="UniProtKB-KW"/>
</dbReference>
<evidence type="ECO:0000313" key="8">
    <source>
        <dbReference type="Proteomes" id="UP000631114"/>
    </source>
</evidence>
<dbReference type="AlphaFoldDB" id="A0A835H0L5"/>
<dbReference type="PANTHER" id="PTHR24009:SF0">
    <property type="entry name" value="ZINC FINGER CCCH DOMAIN-CONTAINING PROTEIN 18"/>
    <property type="match status" value="1"/>
</dbReference>
<dbReference type="PANTHER" id="PTHR24009">
    <property type="entry name" value="RNA-BINDING (RRM/RBD/RNP MOTIFS)"/>
    <property type="match status" value="1"/>
</dbReference>
<name>A0A835H0L5_9MAGN</name>
<gene>
    <name evidence="7" type="ORF">IFM89_013047</name>
</gene>
<evidence type="ECO:0000256" key="5">
    <source>
        <dbReference type="ARBA" id="ARBA00023125"/>
    </source>
</evidence>
<accession>A0A835H0L5</accession>
<keyword evidence="1" id="KW-0479">Metal-binding</keyword>
<organism evidence="7 8">
    <name type="scientific">Coptis chinensis</name>
    <dbReference type="NCBI Taxonomy" id="261450"/>
    <lineage>
        <taxon>Eukaryota</taxon>
        <taxon>Viridiplantae</taxon>
        <taxon>Streptophyta</taxon>
        <taxon>Embryophyta</taxon>
        <taxon>Tracheophyta</taxon>
        <taxon>Spermatophyta</taxon>
        <taxon>Magnoliopsida</taxon>
        <taxon>Ranunculales</taxon>
        <taxon>Ranunculaceae</taxon>
        <taxon>Coptidoideae</taxon>
        <taxon>Coptis</taxon>
    </lineage>
</organism>
<dbReference type="InterPro" id="IPR056276">
    <property type="entry name" value="AtC3H46-like_PABC-like"/>
</dbReference>
<dbReference type="Pfam" id="PF23182">
    <property type="entry name" value="PABC_AtC3H46"/>
    <property type="match status" value="1"/>
</dbReference>
<dbReference type="EMBL" id="JADFTS010000009">
    <property type="protein sequence ID" value="KAF9588553.1"/>
    <property type="molecule type" value="Genomic_DNA"/>
</dbReference>
<dbReference type="GO" id="GO:0008270">
    <property type="term" value="F:zinc ion binding"/>
    <property type="evidence" value="ECO:0007669"/>
    <property type="project" value="UniProtKB-KW"/>
</dbReference>
<evidence type="ECO:0000313" key="7">
    <source>
        <dbReference type="EMBL" id="KAF9588553.1"/>
    </source>
</evidence>
<evidence type="ECO:0000259" key="6">
    <source>
        <dbReference type="Pfam" id="PF23182"/>
    </source>
</evidence>
<keyword evidence="8" id="KW-1185">Reference proteome</keyword>
<feature type="domain" description="AtC3H46-like PABC-like" evidence="6">
    <location>
        <begin position="1"/>
        <end position="28"/>
    </location>
</feature>
<evidence type="ECO:0000256" key="4">
    <source>
        <dbReference type="ARBA" id="ARBA00022884"/>
    </source>
</evidence>
<dbReference type="OrthoDB" id="1914176at2759"/>
<reference evidence="7 8" key="1">
    <citation type="submission" date="2020-10" db="EMBL/GenBank/DDBJ databases">
        <title>The Coptis chinensis genome and diversification of protoberbering-type alkaloids.</title>
        <authorList>
            <person name="Wang B."/>
            <person name="Shu S."/>
            <person name="Song C."/>
            <person name="Liu Y."/>
        </authorList>
    </citation>
    <scope>NUCLEOTIDE SEQUENCE [LARGE SCALE GENOMIC DNA]</scope>
    <source>
        <strain evidence="7">HL-2020</strain>
        <tissue evidence="7">Leaf</tissue>
    </source>
</reference>
<sequence length="249" mass="28311">MIRLAFGPDISIQSLITQAKLELGLSPNLESQPQHPPPPASINPAPTFDLPLQFTPFSQASSHPFSSPTNLCVAPPYWDPWNIGQYGCYRTSRRSPNLPEFPVKACHYFNKGFCKHGIELELELTELLKSRRDCLVSIASVPLLYQEKYKRTLQAEGYLIESQRHGKAGYSLTKLLAQNSIRIIDRPHGQHEVVLVEDAPRYMEYINDRSDLGVVVAGSRQIYLTFQAKSTFLEEDVSNYFKKEMTVFY</sequence>
<comment type="caution">
    <text evidence="7">The sequence shown here is derived from an EMBL/GenBank/DDBJ whole genome shotgun (WGS) entry which is preliminary data.</text>
</comment>